<evidence type="ECO:0000256" key="1">
    <source>
        <dbReference type="SAM" id="Phobius"/>
    </source>
</evidence>
<keyword evidence="1" id="KW-0812">Transmembrane</keyword>
<feature type="transmembrane region" description="Helical" evidence="1">
    <location>
        <begin position="54"/>
        <end position="76"/>
    </location>
</feature>
<sequence length="186" mass="19370">MDRCNQVLLVLVGLVLLGGGVLVLLAGSGLFGPALADRPVLGGDVRSFAARHGWFWPVVGTAAGVVALCAVGWLVAQARTSRLRGLYVTDDEVGGVHLDTAALADAVAADLVANPVVHAVRVVVRGRPRRPVLQLAVEADAGADIRAVRSDVEERVLPRARRAVGRPDLGAEIDLAVHAGPPARVR</sequence>
<gene>
    <name evidence="2" type="ORF">BBK14_00340</name>
</gene>
<keyword evidence="1" id="KW-0472">Membrane</keyword>
<organism evidence="2 3">
    <name type="scientific">Parafrankia soli</name>
    <dbReference type="NCBI Taxonomy" id="2599596"/>
    <lineage>
        <taxon>Bacteria</taxon>
        <taxon>Bacillati</taxon>
        <taxon>Actinomycetota</taxon>
        <taxon>Actinomycetes</taxon>
        <taxon>Frankiales</taxon>
        <taxon>Frankiaceae</taxon>
        <taxon>Parafrankia</taxon>
    </lineage>
</organism>
<keyword evidence="3" id="KW-1185">Reference proteome</keyword>
<comment type="caution">
    <text evidence="2">The sequence shown here is derived from an EMBL/GenBank/DDBJ whole genome shotgun (WGS) entry which is preliminary data.</text>
</comment>
<evidence type="ECO:0000313" key="3">
    <source>
        <dbReference type="Proteomes" id="UP000179769"/>
    </source>
</evidence>
<name>A0A1S1RLQ7_9ACTN</name>
<dbReference type="AlphaFoldDB" id="A0A1S1RLQ7"/>
<proteinExistence type="predicted"/>
<evidence type="ECO:0008006" key="4">
    <source>
        <dbReference type="Google" id="ProtNLM"/>
    </source>
</evidence>
<keyword evidence="1" id="KW-1133">Transmembrane helix</keyword>
<feature type="transmembrane region" description="Helical" evidence="1">
    <location>
        <begin position="7"/>
        <end position="34"/>
    </location>
</feature>
<protein>
    <recommendedName>
        <fullName evidence="4">Alkaline shock response membrane anchor protein AmaP</fullName>
    </recommendedName>
</protein>
<dbReference type="EMBL" id="MAXA01000001">
    <property type="protein sequence ID" value="OHV46987.1"/>
    <property type="molecule type" value="Genomic_DNA"/>
</dbReference>
<reference evidence="3" key="1">
    <citation type="submission" date="2016-07" db="EMBL/GenBank/DDBJ databases">
        <title>Frankia sp. NRRL B-16219 Genome sequencing.</title>
        <authorList>
            <person name="Ghodhbane-Gtari F."/>
            <person name="Swanson E."/>
            <person name="Gueddou A."/>
            <person name="Louati M."/>
            <person name="Nouioui I."/>
            <person name="Hezbri K."/>
            <person name="Abebe-Akele F."/>
            <person name="Simpson S."/>
            <person name="Morris K."/>
            <person name="Thomas K."/>
            <person name="Gtari M."/>
            <person name="Tisa L.S."/>
        </authorList>
    </citation>
    <scope>NUCLEOTIDE SEQUENCE [LARGE SCALE GENOMIC DNA]</scope>
    <source>
        <strain evidence="3">NRRL B-16219</strain>
    </source>
</reference>
<accession>A0A1S1RLQ7</accession>
<dbReference type="Proteomes" id="UP000179769">
    <property type="component" value="Unassembled WGS sequence"/>
</dbReference>
<evidence type="ECO:0000313" key="2">
    <source>
        <dbReference type="EMBL" id="OHV46987.1"/>
    </source>
</evidence>